<evidence type="ECO:0000313" key="2">
    <source>
        <dbReference type="EMBL" id="MPM08699.1"/>
    </source>
</evidence>
<dbReference type="SUPFAM" id="SSF50969">
    <property type="entry name" value="YVTN repeat-like/Quinoprotein amine dehydrogenase"/>
    <property type="match status" value="1"/>
</dbReference>
<dbReference type="Pfam" id="PF17170">
    <property type="entry name" value="DUF5128"/>
    <property type="match status" value="1"/>
</dbReference>
<reference evidence="2" key="1">
    <citation type="submission" date="2019-08" db="EMBL/GenBank/DDBJ databases">
        <authorList>
            <person name="Kucharzyk K."/>
            <person name="Murdoch R.W."/>
            <person name="Higgins S."/>
            <person name="Loffler F."/>
        </authorList>
    </citation>
    <scope>NUCLEOTIDE SEQUENCE</scope>
</reference>
<proteinExistence type="predicted"/>
<feature type="transmembrane region" description="Helical" evidence="1">
    <location>
        <begin position="7"/>
        <end position="26"/>
    </location>
</feature>
<comment type="caution">
    <text evidence="2">The sequence shown here is derived from an EMBL/GenBank/DDBJ whole genome shotgun (WGS) entry which is preliminary data.</text>
</comment>
<dbReference type="InterPro" id="IPR011044">
    <property type="entry name" value="Quino_amine_DH_bsu"/>
</dbReference>
<keyword evidence="1" id="KW-1133">Transmembrane helix</keyword>
<gene>
    <name evidence="2" type="ORF">SDC9_55013</name>
</gene>
<dbReference type="EMBL" id="VSSQ01001481">
    <property type="protein sequence ID" value="MPM08699.1"/>
    <property type="molecule type" value="Genomic_DNA"/>
</dbReference>
<name>A0A644WY23_9ZZZZ</name>
<accession>A0A644WY23</accession>
<evidence type="ECO:0000256" key="1">
    <source>
        <dbReference type="SAM" id="Phobius"/>
    </source>
</evidence>
<keyword evidence="1" id="KW-0472">Membrane</keyword>
<keyword evidence="1" id="KW-0812">Transmembrane</keyword>
<evidence type="ECO:0008006" key="3">
    <source>
        <dbReference type="Google" id="ProtNLM"/>
    </source>
</evidence>
<protein>
    <recommendedName>
        <fullName evidence="3">6-bladed beta-propeller</fullName>
    </recommendedName>
</protein>
<sequence>MEKHSGYVILFIMKHILFIVLISLLWGCSHRSAVDKHLNHSGKVMDVKGLVKEIVIDSPLIGGLSRPYVMDKYFILTDPQSEKNQVLIFDKENFSYITGMGISGEGPNEITSLGELILDEKQRCLYVADYGKMQMSGYDLDSILLNPNCLPKYKFDLNKTTTPVMFSYVNDTLCYACCITAKPGEIFQEHLVTWNMQTGDMHPLISGHPDIERKRFHYAASIDNNLIAMSYDHHDLLATYDLQGNLKHYIYGPSWNDATSNAMIYYYGSIIICNNRIIVGYFGKRNPDVGEVHVTNLIVYDLDGNYIKTLKVGYNIVLFCYDSEYNRIIMALDDDIQFAYLKLDGLLE</sequence>
<dbReference type="AlphaFoldDB" id="A0A644WY23"/>
<organism evidence="2">
    <name type="scientific">bioreactor metagenome</name>
    <dbReference type="NCBI Taxonomy" id="1076179"/>
    <lineage>
        <taxon>unclassified sequences</taxon>
        <taxon>metagenomes</taxon>
        <taxon>ecological metagenomes</taxon>
    </lineage>
</organism>